<feature type="chain" id="PRO_5028310022" evidence="2">
    <location>
        <begin position="29"/>
        <end position="525"/>
    </location>
</feature>
<evidence type="ECO:0000256" key="2">
    <source>
        <dbReference type="SAM" id="SignalP"/>
    </source>
</evidence>
<evidence type="ECO:0000313" key="3">
    <source>
        <dbReference type="Proteomes" id="UP000515163"/>
    </source>
</evidence>
<feature type="region of interest" description="Disordered" evidence="1">
    <location>
        <begin position="165"/>
        <end position="237"/>
    </location>
</feature>
<dbReference type="InParanoid" id="A0A6P8HTU2"/>
<keyword evidence="3" id="KW-1185">Reference proteome</keyword>
<feature type="compositionally biased region" description="Basic residues" evidence="1">
    <location>
        <begin position="320"/>
        <end position="341"/>
    </location>
</feature>
<dbReference type="KEGG" id="aten:116295992"/>
<feature type="compositionally biased region" description="Basic residues" evidence="1">
    <location>
        <begin position="181"/>
        <end position="234"/>
    </location>
</feature>
<feature type="compositionally biased region" description="Basic residues" evidence="1">
    <location>
        <begin position="370"/>
        <end position="380"/>
    </location>
</feature>
<reference evidence="4" key="1">
    <citation type="submission" date="2025-08" db="UniProtKB">
        <authorList>
            <consortium name="RefSeq"/>
        </authorList>
    </citation>
    <scope>IDENTIFICATION</scope>
    <source>
        <tissue evidence="4">Tentacle</tissue>
    </source>
</reference>
<name>A0A6P8HTU2_ACTTE</name>
<evidence type="ECO:0000256" key="1">
    <source>
        <dbReference type="SAM" id="MobiDB-lite"/>
    </source>
</evidence>
<proteinExistence type="predicted"/>
<dbReference type="RefSeq" id="XP_031559814.1">
    <property type="nucleotide sequence ID" value="XM_031703954.1"/>
</dbReference>
<dbReference type="AlphaFoldDB" id="A0A6P8HTU2"/>
<dbReference type="GeneID" id="116295992"/>
<dbReference type="GO" id="GO:0016301">
    <property type="term" value="F:kinase activity"/>
    <property type="evidence" value="ECO:0007669"/>
    <property type="project" value="UniProtKB-KW"/>
</dbReference>
<feature type="compositionally biased region" description="Basic and acidic residues" evidence="1">
    <location>
        <begin position="63"/>
        <end position="75"/>
    </location>
</feature>
<feature type="signal peptide" evidence="2">
    <location>
        <begin position="1"/>
        <end position="28"/>
    </location>
</feature>
<protein>
    <submittedName>
        <fullName evidence="4">Serine/threonine-protein kinase PRP4 homolog</fullName>
    </submittedName>
</protein>
<evidence type="ECO:0000313" key="4">
    <source>
        <dbReference type="RefSeq" id="XP_031559814.1"/>
    </source>
</evidence>
<dbReference type="OrthoDB" id="5976634at2759"/>
<gene>
    <name evidence="4" type="primary">LOC116295992</name>
</gene>
<feature type="compositionally biased region" description="Basic and acidic residues" evidence="1">
    <location>
        <begin position="412"/>
        <end position="421"/>
    </location>
</feature>
<feature type="compositionally biased region" description="Basic and acidic residues" evidence="1">
    <location>
        <begin position="342"/>
        <end position="353"/>
    </location>
</feature>
<feature type="region of interest" description="Disordered" evidence="1">
    <location>
        <begin position="63"/>
        <end position="92"/>
    </location>
</feature>
<keyword evidence="4" id="KW-0808">Transferase</keyword>
<keyword evidence="2" id="KW-0732">Signal</keyword>
<dbReference type="Proteomes" id="UP000515163">
    <property type="component" value="Unplaced"/>
</dbReference>
<accession>A0A6P8HTU2</accession>
<organism evidence="3 4">
    <name type="scientific">Actinia tenebrosa</name>
    <name type="common">Australian red waratah sea anemone</name>
    <dbReference type="NCBI Taxonomy" id="6105"/>
    <lineage>
        <taxon>Eukaryota</taxon>
        <taxon>Metazoa</taxon>
        <taxon>Cnidaria</taxon>
        <taxon>Anthozoa</taxon>
        <taxon>Hexacorallia</taxon>
        <taxon>Actiniaria</taxon>
        <taxon>Actiniidae</taxon>
        <taxon>Actinia</taxon>
    </lineage>
</organism>
<feature type="region of interest" description="Disordered" evidence="1">
    <location>
        <begin position="314"/>
        <end position="437"/>
    </location>
</feature>
<keyword evidence="4" id="KW-0418">Kinase</keyword>
<sequence>MALIDEMKKGKLFLLIFTSFFFVTVCDGKKEQKLEHIIGDLKGESDKVANEIYAWIDKHSKGLQSHDHTRHQSRDRLRKPGLPNTHKRGNVEKLIKTIKGESDHLANEIYAWINKHGRGFLSRGKSRDIARDHLRSRRSIVKRSNNGNVLDGESIQDVMLDLMSAPHSKGKRHEKKPENKKTKKSSKRKVNKKSKHATTKRSSKKGNKKNRIQKHVKPVSHSKKSKIPRKKKSSSAHVIKGVKRSGGLANLLKVISADPSKKIVVTRGKNDITLDQKSLKFFNRIPKPVLQKLIENIGLNKFFNIDTYISGEKGKEKTKQSIHKSKAGKTSKKSVAKKTVLKKVEGRYRDEKGSGSAMENSAEEEEKIPKIKAVKAKKPSRKGEKKSSFPSKKAKKLADKRATNTKLRKTKKKEEHADSKSKVLQSKKSKAKIHSNIGHQKLAELKDKIKKTNTLKFKVAKALLEHCETQNKLKKVFDNVNASLKEASQLAKAIGKKFGINKSDLDKLTTKHTEEAVQEFLNKIF</sequence>